<evidence type="ECO:0000313" key="3">
    <source>
        <dbReference type="EMBL" id="MBB3183741.1"/>
    </source>
</evidence>
<dbReference type="Gene3D" id="2.30.30.240">
    <property type="entry name" value="PRC-barrel domain"/>
    <property type="match status" value="1"/>
</dbReference>
<protein>
    <submittedName>
        <fullName evidence="3">Sporulation protein YlmC with PRC-barrel domain</fullName>
    </submittedName>
</protein>
<dbReference type="Proteomes" id="UP000563050">
    <property type="component" value="Unassembled WGS sequence"/>
</dbReference>
<organism evidence="3 4">
    <name type="scientific">Halomonas fontilapidosi</name>
    <dbReference type="NCBI Taxonomy" id="616675"/>
    <lineage>
        <taxon>Bacteria</taxon>
        <taxon>Pseudomonadati</taxon>
        <taxon>Pseudomonadota</taxon>
        <taxon>Gammaproteobacteria</taxon>
        <taxon>Oceanospirillales</taxon>
        <taxon>Halomonadaceae</taxon>
        <taxon>Halomonas</taxon>
    </lineage>
</organism>
<dbReference type="EMBL" id="JACHXQ010000003">
    <property type="protein sequence ID" value="MBB3183741.1"/>
    <property type="molecule type" value="Genomic_DNA"/>
</dbReference>
<feature type="chain" id="PRO_5030921011" evidence="1">
    <location>
        <begin position="25"/>
        <end position="254"/>
    </location>
</feature>
<dbReference type="RefSeq" id="WP_183313803.1">
    <property type="nucleotide sequence ID" value="NZ_JACHXQ010000003.1"/>
</dbReference>
<dbReference type="Pfam" id="PF05239">
    <property type="entry name" value="PRC"/>
    <property type="match status" value="1"/>
</dbReference>
<comment type="caution">
    <text evidence="3">The sequence shown here is derived from an EMBL/GenBank/DDBJ whole genome shotgun (WGS) entry which is preliminary data.</text>
</comment>
<reference evidence="3 4" key="1">
    <citation type="submission" date="2020-08" db="EMBL/GenBank/DDBJ databases">
        <title>Genomic Encyclopedia of Type Strains, Phase III (KMG-III): the genomes of soil and plant-associated and newly described type strains.</title>
        <authorList>
            <person name="Whitman W."/>
        </authorList>
    </citation>
    <scope>NUCLEOTIDE SEQUENCE [LARGE SCALE GENOMIC DNA]</scope>
    <source>
        <strain evidence="3 4">CECT 7341</strain>
    </source>
</reference>
<dbReference type="SUPFAM" id="SSF50346">
    <property type="entry name" value="PRC-barrel domain"/>
    <property type="match status" value="1"/>
</dbReference>
<dbReference type="AlphaFoldDB" id="A0A7W5GZ27"/>
<evidence type="ECO:0000259" key="2">
    <source>
        <dbReference type="Pfam" id="PF05239"/>
    </source>
</evidence>
<feature type="domain" description="PRC-barrel" evidence="2">
    <location>
        <begin position="51"/>
        <end position="120"/>
    </location>
</feature>
<evidence type="ECO:0000256" key="1">
    <source>
        <dbReference type="SAM" id="SignalP"/>
    </source>
</evidence>
<evidence type="ECO:0000313" key="4">
    <source>
        <dbReference type="Proteomes" id="UP000563050"/>
    </source>
</evidence>
<accession>A0A7W5GZ27</accession>
<keyword evidence="1" id="KW-0732">Signal</keyword>
<keyword evidence="4" id="KW-1185">Reference proteome</keyword>
<sequence length="254" mass="28226">MKPQPSVTSLLCLSLFGAIPLAFALQAQAEKPATRPLDDWNYQPLYETGGIRATSLLEAQAVGADGDPVGTVENAILDSENQIVTLIAEVGGMWDSGDRHVSIPWDEVALTREGVRVPVHQDNVEEYDLFDDAYVDDAYLFKGGTQRVTEVEGDVMTGPRIWKLTDLIDDFASLDRETGLGYITDALLTRNGVMQAVIVKSADPEWGPGPYAYPFYSHPDDWNPGAMHYELPYSRQDLRQLPPFDFAQYPSLWD</sequence>
<dbReference type="InterPro" id="IPR011033">
    <property type="entry name" value="PRC_barrel-like_sf"/>
</dbReference>
<proteinExistence type="predicted"/>
<name>A0A7W5GZ27_9GAMM</name>
<feature type="signal peptide" evidence="1">
    <location>
        <begin position="1"/>
        <end position="24"/>
    </location>
</feature>
<dbReference type="InterPro" id="IPR027275">
    <property type="entry name" value="PRC-brl_dom"/>
</dbReference>
<gene>
    <name evidence="3" type="ORF">FHR95_001295</name>
</gene>